<feature type="compositionally biased region" description="Polar residues" evidence="5">
    <location>
        <begin position="114"/>
        <end position="129"/>
    </location>
</feature>
<feature type="domain" description="Cyclin-like" evidence="6">
    <location>
        <begin position="199"/>
        <end position="283"/>
    </location>
</feature>
<dbReference type="Proteomes" id="UP000039865">
    <property type="component" value="Unassembled WGS sequence"/>
</dbReference>
<evidence type="ECO:0000256" key="1">
    <source>
        <dbReference type="ARBA" id="ARBA00022618"/>
    </source>
</evidence>
<evidence type="ECO:0000313" key="9">
    <source>
        <dbReference type="Proteomes" id="UP000039865"/>
    </source>
</evidence>
<dbReference type="OMA" id="MCLVEED"/>
<evidence type="ECO:0000259" key="7">
    <source>
        <dbReference type="SMART" id="SM01332"/>
    </source>
</evidence>
<comment type="similarity">
    <text evidence="4">Belongs to the cyclin family.</text>
</comment>
<dbReference type="SMART" id="SM00385">
    <property type="entry name" value="CYCLIN"/>
    <property type="match status" value="2"/>
</dbReference>
<dbReference type="InParanoid" id="A0A078A867"/>
<reference evidence="8 9" key="1">
    <citation type="submission" date="2014-06" db="EMBL/GenBank/DDBJ databases">
        <authorList>
            <person name="Swart Estienne"/>
        </authorList>
    </citation>
    <scope>NUCLEOTIDE SEQUENCE [LARGE SCALE GENOMIC DNA]</scope>
    <source>
        <strain evidence="8 9">130c</strain>
    </source>
</reference>
<keyword evidence="1" id="KW-0132">Cell division</keyword>
<dbReference type="InterPro" id="IPR004367">
    <property type="entry name" value="Cyclin_C-dom"/>
</dbReference>
<dbReference type="SMART" id="SM01332">
    <property type="entry name" value="Cyclin_C"/>
    <property type="match status" value="1"/>
</dbReference>
<dbReference type="PROSITE" id="PS00292">
    <property type="entry name" value="CYCLINS"/>
    <property type="match status" value="1"/>
</dbReference>
<dbReference type="PANTHER" id="PTHR10177">
    <property type="entry name" value="CYCLINS"/>
    <property type="match status" value="1"/>
</dbReference>
<evidence type="ECO:0000259" key="6">
    <source>
        <dbReference type="SMART" id="SM00385"/>
    </source>
</evidence>
<keyword evidence="9" id="KW-1185">Reference proteome</keyword>
<feature type="domain" description="Cyclin C-terminal" evidence="7">
    <location>
        <begin position="292"/>
        <end position="418"/>
    </location>
</feature>
<dbReference type="InterPro" id="IPR036915">
    <property type="entry name" value="Cyclin-like_sf"/>
</dbReference>
<evidence type="ECO:0000256" key="3">
    <source>
        <dbReference type="ARBA" id="ARBA00023306"/>
    </source>
</evidence>
<dbReference type="GO" id="GO:0016538">
    <property type="term" value="F:cyclin-dependent protein serine/threonine kinase regulator activity"/>
    <property type="evidence" value="ECO:0007669"/>
    <property type="project" value="InterPro"/>
</dbReference>
<feature type="region of interest" description="Disordered" evidence="5">
    <location>
        <begin position="90"/>
        <end position="129"/>
    </location>
</feature>
<keyword evidence="3" id="KW-0131">Cell cycle</keyword>
<dbReference type="InterPro" id="IPR039361">
    <property type="entry name" value="Cyclin"/>
</dbReference>
<dbReference type="InterPro" id="IPR013763">
    <property type="entry name" value="Cyclin-like_dom"/>
</dbReference>
<evidence type="ECO:0000313" key="8">
    <source>
        <dbReference type="EMBL" id="CDW78450.1"/>
    </source>
</evidence>
<dbReference type="PIRSF" id="PIRSF001771">
    <property type="entry name" value="Cyclin_A_B_D_E"/>
    <property type="match status" value="1"/>
</dbReference>
<dbReference type="SUPFAM" id="SSF47954">
    <property type="entry name" value="Cyclin-like"/>
    <property type="match status" value="2"/>
</dbReference>
<evidence type="ECO:0000256" key="2">
    <source>
        <dbReference type="ARBA" id="ARBA00023127"/>
    </source>
</evidence>
<evidence type="ECO:0000256" key="5">
    <source>
        <dbReference type="SAM" id="MobiDB-lite"/>
    </source>
</evidence>
<proteinExistence type="inferred from homology"/>
<dbReference type="InterPro" id="IPR006671">
    <property type="entry name" value="Cyclin_N"/>
</dbReference>
<gene>
    <name evidence="8" type="primary">Contig11733.g12546</name>
    <name evidence="8" type="ORF">STYLEM_7427</name>
</gene>
<dbReference type="InterPro" id="IPR046965">
    <property type="entry name" value="Cyclin_A/B-like"/>
</dbReference>
<name>A0A078A867_STYLE</name>
<dbReference type="Pfam" id="PF00134">
    <property type="entry name" value="Cyclin_N"/>
    <property type="match status" value="1"/>
</dbReference>
<dbReference type="Pfam" id="PF02984">
    <property type="entry name" value="Cyclin_C"/>
    <property type="match status" value="1"/>
</dbReference>
<evidence type="ECO:0000256" key="4">
    <source>
        <dbReference type="RuleBase" id="RU000383"/>
    </source>
</evidence>
<dbReference type="InterPro" id="IPR048258">
    <property type="entry name" value="Cyclins_cyclin-box"/>
</dbReference>
<feature type="domain" description="Cyclin-like" evidence="6">
    <location>
        <begin position="296"/>
        <end position="389"/>
    </location>
</feature>
<dbReference type="CDD" id="cd20507">
    <property type="entry name" value="CYCLIN_CCNB1-like_rpt1"/>
    <property type="match status" value="1"/>
</dbReference>
<dbReference type="OrthoDB" id="5590282at2759"/>
<dbReference type="FunFam" id="1.10.472.10:FF:000001">
    <property type="entry name" value="G2/mitotic-specific cyclin"/>
    <property type="match status" value="1"/>
</dbReference>
<dbReference type="EMBL" id="CCKQ01007104">
    <property type="protein sequence ID" value="CDW78450.1"/>
    <property type="molecule type" value="Genomic_DNA"/>
</dbReference>
<dbReference type="GO" id="GO:0051301">
    <property type="term" value="P:cell division"/>
    <property type="evidence" value="ECO:0007669"/>
    <property type="project" value="UniProtKB-KW"/>
</dbReference>
<sequence length="422" mass="49488">MNFGLQHNENYSSNVELNSTPFNIQQIQYPNYNNNENYQWHQPAVPMTQRYLPTAQSTRQFGKQLQNIPNIRETVHQADQMEVDEVPHYRKSARQTQSFVTRQKTRSNRRSDSNRCGTTRNSNNPVLSKNQPQLLRSYSQVHYDYQCDRDTASNTQFCSEYAGHIHQYLLRLDKLEQVDANYMGRQTEINDKMRAILVDWLIEVHLKFKLQKETLFITIKIIDRFLEKEIVTKSRLQLVGVTALLIASKYEEIYPPELKDFVFITDKAYTKEHLLAMEFNILSVLSFDITFPTANRFLERYIKLLGNDHDIWSYAQFFIELALIDIRMLQYDSSVVAASAICLAYKDLSLAMSCVQASPQYDQRVEQYISQSLGFNETDLLICIKELQFIKIRSTNSTLQSVRKKYAHPQYSSIHPYIFQQS</sequence>
<accession>A0A078A867</accession>
<organism evidence="8 9">
    <name type="scientific">Stylonychia lemnae</name>
    <name type="common">Ciliate</name>
    <dbReference type="NCBI Taxonomy" id="5949"/>
    <lineage>
        <taxon>Eukaryota</taxon>
        <taxon>Sar</taxon>
        <taxon>Alveolata</taxon>
        <taxon>Ciliophora</taxon>
        <taxon>Intramacronucleata</taxon>
        <taxon>Spirotrichea</taxon>
        <taxon>Stichotrichia</taxon>
        <taxon>Sporadotrichida</taxon>
        <taxon>Oxytrichidae</taxon>
        <taxon>Stylonychinae</taxon>
        <taxon>Stylonychia</taxon>
    </lineage>
</organism>
<protein>
    <submittedName>
        <fullName evidence="8">Uncharacterized protein</fullName>
    </submittedName>
</protein>
<keyword evidence="2 4" id="KW-0195">Cyclin</keyword>
<dbReference type="AlphaFoldDB" id="A0A078A867"/>
<dbReference type="GO" id="GO:0044772">
    <property type="term" value="P:mitotic cell cycle phase transition"/>
    <property type="evidence" value="ECO:0007669"/>
    <property type="project" value="InterPro"/>
</dbReference>
<dbReference type="Gene3D" id="1.10.472.10">
    <property type="entry name" value="Cyclin-like"/>
    <property type="match status" value="2"/>
</dbReference>